<reference evidence="2" key="1">
    <citation type="journal article" date="2011" name="Proc. Natl. Acad. Sci. U.S.A.">
        <title>The genome of the fire ant Solenopsis invicta.</title>
        <authorList>
            <person name="Wurm Y."/>
            <person name="Wang J."/>
            <person name="Riba-Grognuz O."/>
            <person name="Corona M."/>
            <person name="Nygaard S."/>
            <person name="Hunt B.G."/>
            <person name="Ingram K.K."/>
            <person name="Falquet L."/>
            <person name="Nipitwattanaphon M."/>
            <person name="Gotzek D."/>
            <person name="Dijkstra M.B."/>
            <person name="Oettler J."/>
            <person name="Comtesse F."/>
            <person name="Shih C.J."/>
            <person name="Wu W.J."/>
            <person name="Yang C.C."/>
            <person name="Thomas J."/>
            <person name="Beaudoing E."/>
            <person name="Pradervand S."/>
            <person name="Flegel V."/>
            <person name="Cook E.D."/>
            <person name="Fabbretti R."/>
            <person name="Stockinger H."/>
            <person name="Long L."/>
            <person name="Farmerie W.G."/>
            <person name="Oakey J."/>
            <person name="Boomsma J.J."/>
            <person name="Pamilo P."/>
            <person name="Yi S.V."/>
            <person name="Heinze J."/>
            <person name="Goodisman M.A."/>
            <person name="Farinelli L."/>
            <person name="Harshman K."/>
            <person name="Hulo N."/>
            <person name="Cerutti L."/>
            <person name="Xenarios I."/>
            <person name="Shoemaker D."/>
            <person name="Keller L."/>
        </authorList>
    </citation>
    <scope>NUCLEOTIDE SEQUENCE [LARGE SCALE GENOMIC DNA]</scope>
</reference>
<proteinExistence type="predicted"/>
<dbReference type="GO" id="GO:0006310">
    <property type="term" value="P:DNA recombination"/>
    <property type="evidence" value="ECO:0007669"/>
    <property type="project" value="InterPro"/>
</dbReference>
<dbReference type="AlphaFoldDB" id="E9ISG1"/>
<dbReference type="OMA" id="GRIHECA"/>
<dbReference type="PANTHER" id="PTHR33480:SF1">
    <property type="entry name" value="TYR RECOMBINASE DOMAIN-CONTAINING PROTEIN"/>
    <property type="match status" value="1"/>
</dbReference>
<name>E9ISG1_SOLIN</name>
<dbReference type="InterPro" id="IPR013762">
    <property type="entry name" value="Integrase-like_cat_sf"/>
</dbReference>
<organism>
    <name type="scientific">Solenopsis invicta</name>
    <name type="common">Red imported fire ant</name>
    <name type="synonym">Solenopsis wagneri</name>
    <dbReference type="NCBI Taxonomy" id="13686"/>
    <lineage>
        <taxon>Eukaryota</taxon>
        <taxon>Metazoa</taxon>
        <taxon>Ecdysozoa</taxon>
        <taxon>Arthropoda</taxon>
        <taxon>Hexapoda</taxon>
        <taxon>Insecta</taxon>
        <taxon>Pterygota</taxon>
        <taxon>Neoptera</taxon>
        <taxon>Endopterygota</taxon>
        <taxon>Hymenoptera</taxon>
        <taxon>Apocrita</taxon>
        <taxon>Aculeata</taxon>
        <taxon>Formicoidea</taxon>
        <taxon>Formicidae</taxon>
        <taxon>Myrmicinae</taxon>
        <taxon>Solenopsis</taxon>
    </lineage>
</organism>
<feature type="compositionally biased region" description="Acidic residues" evidence="1">
    <location>
        <begin position="1"/>
        <end position="25"/>
    </location>
</feature>
<dbReference type="EMBL" id="GL765386">
    <property type="protein sequence ID" value="EFZ16492.1"/>
    <property type="molecule type" value="Genomic_DNA"/>
</dbReference>
<dbReference type="HOGENOM" id="CLU_006669_2_0_1"/>
<sequence>DIYEDNENDSENDDPDYDVVNDSESSDDKSNTSIISHTSSNLNEKSATTNSSLDISKHTYEGLETCDDTNLIVPKSQLKGANKKYFCIHSETVHKNETEVKKFILLPKGNLERKAIIDVIRKESNFIYNTSSQFNTGELIVSRRPSKINKPASNFICCPKCKGFYTKNNIKHHFQDCNKGSIGGRVMILGRKVHAKASDTVRKVIFPILKDDDVCRVIRYDELVILRANKLCRKFRNQRHHNMIRLMGLHLTLHECTLLKKLGNLLATEYIKKDDNESLRNVENFLKLLQEDYATTINKIAEETVTHCKIELPSLEDIQKLYNYLKEKRNTLYNDLSKSYKYSTWLELLKVTLTSIQVYNRRRAGEIENITIEDYKCYKSVGENTDFEVYNSLSEAGKEAILLLHLMIAIKKFVTFDIRGKKGRAVPVLLHSQLQDCIELLLQHRTNTKVKSRNPYLFGIPGYDKHRHKHLSSCDLMRDFSSKCEASKPFTLRGTKLRKHIATKCITLNLSESEVTELANFMGHDKSIHKSHYRQSIPELDIPRFSRLLNVAIFNDENDKDDEEIQHNCISENLVGPSESLNFNNVEINNNLSSSKKKRRSTSPFGSTKRKRWTQEEIQLILADFSQEIKESRLPSGRDIEILKQKYLCLQNRTVAQIKTWIHNIISGKIKMPKV</sequence>
<feature type="region of interest" description="Disordered" evidence="1">
    <location>
        <begin position="1"/>
        <end position="50"/>
    </location>
</feature>
<protein>
    <submittedName>
        <fullName evidence="2">Uncharacterized protein</fullName>
    </submittedName>
</protein>
<evidence type="ECO:0000313" key="2">
    <source>
        <dbReference type="EMBL" id="EFZ16492.1"/>
    </source>
</evidence>
<feature type="compositionally biased region" description="Low complexity" evidence="1">
    <location>
        <begin position="31"/>
        <end position="41"/>
    </location>
</feature>
<feature type="non-terminal residue" evidence="2">
    <location>
        <position position="675"/>
    </location>
</feature>
<evidence type="ECO:0000256" key="1">
    <source>
        <dbReference type="SAM" id="MobiDB-lite"/>
    </source>
</evidence>
<dbReference type="GO" id="GO:0015074">
    <property type="term" value="P:DNA integration"/>
    <property type="evidence" value="ECO:0007669"/>
    <property type="project" value="InterPro"/>
</dbReference>
<accession>E9ISG1</accession>
<feature type="non-terminal residue" evidence="2">
    <location>
        <position position="1"/>
    </location>
</feature>
<dbReference type="PANTHER" id="PTHR33480">
    <property type="entry name" value="SET DOMAIN-CONTAINING PROTEIN-RELATED"/>
    <property type="match status" value="1"/>
</dbReference>
<dbReference type="GO" id="GO:0003677">
    <property type="term" value="F:DNA binding"/>
    <property type="evidence" value="ECO:0007669"/>
    <property type="project" value="InterPro"/>
</dbReference>
<gene>
    <name evidence="2" type="ORF">SINV_16054</name>
</gene>
<dbReference type="Gene3D" id="1.10.443.10">
    <property type="entry name" value="Intergrase catalytic core"/>
    <property type="match status" value="1"/>
</dbReference>